<dbReference type="Proteomes" id="UP000184080">
    <property type="component" value="Unassembled WGS sequence"/>
</dbReference>
<evidence type="ECO:0000313" key="3">
    <source>
        <dbReference type="Proteomes" id="UP000184080"/>
    </source>
</evidence>
<dbReference type="OrthoDB" id="869379at2"/>
<name>A0A1M6I212_9CLOT</name>
<dbReference type="EMBL" id="FQZO01000004">
    <property type="protein sequence ID" value="SHJ28497.1"/>
    <property type="molecule type" value="Genomic_DNA"/>
</dbReference>
<evidence type="ECO:0008006" key="4">
    <source>
        <dbReference type="Google" id="ProtNLM"/>
    </source>
</evidence>
<proteinExistence type="predicted"/>
<feature type="transmembrane region" description="Helical" evidence="1">
    <location>
        <begin position="20"/>
        <end position="46"/>
    </location>
</feature>
<keyword evidence="1" id="KW-1133">Transmembrane helix</keyword>
<evidence type="ECO:0000313" key="2">
    <source>
        <dbReference type="EMBL" id="SHJ28497.1"/>
    </source>
</evidence>
<keyword evidence="3" id="KW-1185">Reference proteome</keyword>
<reference evidence="2 3" key="1">
    <citation type="submission" date="2016-11" db="EMBL/GenBank/DDBJ databases">
        <authorList>
            <person name="Jaros S."/>
            <person name="Januszkiewicz K."/>
            <person name="Wedrychowicz H."/>
        </authorList>
    </citation>
    <scope>NUCLEOTIDE SEQUENCE [LARGE SCALE GENOMIC DNA]</scope>
    <source>
        <strain evidence="2 3">DSM 21864</strain>
    </source>
</reference>
<sequence>MNKEERRLAKWEKIKSKGLISYLIKMGLFYHGLYFFLIWVFLVPFINSNFTSDFIKNESFKERVSAFVVVSILYGLCLGYISWRNLEKRYAHII</sequence>
<protein>
    <recommendedName>
        <fullName evidence="4">ABC-2 type transport system permease protein</fullName>
    </recommendedName>
</protein>
<keyword evidence="1" id="KW-0812">Transmembrane</keyword>
<dbReference type="RefSeq" id="WP_073007275.1">
    <property type="nucleotide sequence ID" value="NZ_FQZO01000004.1"/>
</dbReference>
<feature type="transmembrane region" description="Helical" evidence="1">
    <location>
        <begin position="66"/>
        <end position="83"/>
    </location>
</feature>
<gene>
    <name evidence="2" type="ORF">SAMN05444401_2602</name>
</gene>
<dbReference type="STRING" id="1121298.SAMN05444401_2602"/>
<keyword evidence="1" id="KW-0472">Membrane</keyword>
<dbReference type="AlphaFoldDB" id="A0A1M6I212"/>
<accession>A0A1M6I212</accession>
<organism evidence="2 3">
    <name type="scientific">Clostridium amylolyticum</name>
    <dbReference type="NCBI Taxonomy" id="1121298"/>
    <lineage>
        <taxon>Bacteria</taxon>
        <taxon>Bacillati</taxon>
        <taxon>Bacillota</taxon>
        <taxon>Clostridia</taxon>
        <taxon>Eubacteriales</taxon>
        <taxon>Clostridiaceae</taxon>
        <taxon>Clostridium</taxon>
    </lineage>
</organism>
<evidence type="ECO:0000256" key="1">
    <source>
        <dbReference type="SAM" id="Phobius"/>
    </source>
</evidence>